<proteinExistence type="predicted"/>
<protein>
    <submittedName>
        <fullName evidence="2">Uncharacterized protein</fullName>
    </submittedName>
</protein>
<gene>
    <name evidence="2" type="ORF">PVAP13_3NG279082</name>
</gene>
<organism evidence="2 3">
    <name type="scientific">Panicum virgatum</name>
    <name type="common">Blackwell switchgrass</name>
    <dbReference type="NCBI Taxonomy" id="38727"/>
    <lineage>
        <taxon>Eukaryota</taxon>
        <taxon>Viridiplantae</taxon>
        <taxon>Streptophyta</taxon>
        <taxon>Embryophyta</taxon>
        <taxon>Tracheophyta</taxon>
        <taxon>Spermatophyta</taxon>
        <taxon>Magnoliopsida</taxon>
        <taxon>Liliopsida</taxon>
        <taxon>Poales</taxon>
        <taxon>Poaceae</taxon>
        <taxon>PACMAD clade</taxon>
        <taxon>Panicoideae</taxon>
        <taxon>Panicodae</taxon>
        <taxon>Paniceae</taxon>
        <taxon>Panicinae</taxon>
        <taxon>Panicum</taxon>
        <taxon>Panicum sect. Hiantes</taxon>
    </lineage>
</organism>
<keyword evidence="3" id="KW-1185">Reference proteome</keyword>
<sequence length="196" mass="21265">MPGRDDAVVVGGTGIGRRRCCCGRGGDSGRGCRRCCGRAAGSRVGRLWKWRRRRRREPAGAAARRHGEVRGVTACSDRSSEEEVWRWCRSWGSWRRRRRGLRRGPIVATGVYGPAMARAECRHHDWSPLLDLRVAALMRVCAGVVAVSTSPCNSIAAATTSSPGVGAPATARVLQGSPEEGIHHTAEKTSTKVPRK</sequence>
<dbReference type="EMBL" id="CM029042">
    <property type="protein sequence ID" value="KAG2622179.1"/>
    <property type="molecule type" value="Genomic_DNA"/>
</dbReference>
<reference evidence="2" key="1">
    <citation type="submission" date="2020-05" db="EMBL/GenBank/DDBJ databases">
        <title>WGS assembly of Panicum virgatum.</title>
        <authorList>
            <person name="Lovell J.T."/>
            <person name="Jenkins J."/>
            <person name="Shu S."/>
            <person name="Juenger T.E."/>
            <person name="Schmutz J."/>
        </authorList>
    </citation>
    <scope>NUCLEOTIDE SEQUENCE</scope>
    <source>
        <strain evidence="2">AP13</strain>
    </source>
</reference>
<evidence type="ECO:0000313" key="3">
    <source>
        <dbReference type="Proteomes" id="UP000823388"/>
    </source>
</evidence>
<dbReference type="AlphaFoldDB" id="A0A8T0UPC1"/>
<name>A0A8T0UPC1_PANVG</name>
<evidence type="ECO:0000256" key="1">
    <source>
        <dbReference type="SAM" id="MobiDB-lite"/>
    </source>
</evidence>
<feature type="region of interest" description="Disordered" evidence="1">
    <location>
        <begin position="175"/>
        <end position="196"/>
    </location>
</feature>
<comment type="caution">
    <text evidence="2">The sequence shown here is derived from an EMBL/GenBank/DDBJ whole genome shotgun (WGS) entry which is preliminary data.</text>
</comment>
<feature type="compositionally biased region" description="Basic and acidic residues" evidence="1">
    <location>
        <begin position="180"/>
        <end position="190"/>
    </location>
</feature>
<dbReference type="Proteomes" id="UP000823388">
    <property type="component" value="Chromosome 3N"/>
</dbReference>
<evidence type="ECO:0000313" key="2">
    <source>
        <dbReference type="EMBL" id="KAG2622179.1"/>
    </source>
</evidence>
<accession>A0A8T0UPC1</accession>